<keyword evidence="1" id="KW-0863">Zinc-finger</keyword>
<comment type="caution">
    <text evidence="3">The sequence shown here is derived from an EMBL/GenBank/DDBJ whole genome shotgun (WGS) entry which is preliminary data.</text>
</comment>
<evidence type="ECO:0000259" key="2">
    <source>
        <dbReference type="PROSITE" id="PS50966"/>
    </source>
</evidence>
<accession>Q4SFQ7</accession>
<sequence>MCQTADNQLVIALCTPLMKRVHALLGESAEVMVVDSPGNGTRLNHHLFLLLTHSSAGRLPLGAFLTTSASQDAFSAAMQLLQTVFPPDRFFGRPDGPVVVMTDDFTLLRQALRESFPKATLLFSVSHLLRAMWRWLWNSPNEIPVEHRSHLLSSFRGLVRAPTPAALMEAYSRLMEDPISTQCPNFVAHLQEVFEKRAEWAVCLQDQLSAMKDSAHNYEESATRRIKDKLFYRLKSYNLTQLVKFVVTKLEAHYIHRLTDAANSRLQTAQKTSKTKDADKQTILQADKDNYTVTSASNTAVSYQVDMSISCCSCPAGVLGRLCRHQSAVARVFGHDEGGLSLSLPPETRKLYYQIATGLDIEAKGSGRFPTVVAKPAAQPGRTAAVCANEVIFVADTVDTIVDTWCEQTDSSLMEPEPGALKQRLENVFLDLTKKLDNPEFAHSITTFVESYESIQTDDELASSLSSFGQRL</sequence>
<gene>
    <name evidence="3" type="ORF">GSTENG00018991001</name>
</gene>
<dbReference type="PROSITE" id="PS50966">
    <property type="entry name" value="ZF_SWIM"/>
    <property type="match status" value="1"/>
</dbReference>
<dbReference type="InterPro" id="IPR007527">
    <property type="entry name" value="Znf_SWIM"/>
</dbReference>
<feature type="domain" description="SWIM-type" evidence="2">
    <location>
        <begin position="303"/>
        <end position="334"/>
    </location>
</feature>
<name>Q4SFQ7_TETNG</name>
<reference evidence="3" key="2">
    <citation type="submission" date="2004-02" db="EMBL/GenBank/DDBJ databases">
        <authorList>
            <consortium name="Genoscope"/>
            <consortium name="Whitehead Institute Centre for Genome Research"/>
        </authorList>
    </citation>
    <scope>NUCLEOTIDE SEQUENCE</scope>
</reference>
<dbReference type="PANTHER" id="PTHR35385:SF2">
    <property type="entry name" value="PROTEIN B, PUTATIVE-RELATED"/>
    <property type="match status" value="1"/>
</dbReference>
<keyword evidence="1" id="KW-0479">Metal-binding</keyword>
<dbReference type="GO" id="GO:0008270">
    <property type="term" value="F:zinc ion binding"/>
    <property type="evidence" value="ECO:0007669"/>
    <property type="project" value="UniProtKB-KW"/>
</dbReference>
<evidence type="ECO:0000256" key="1">
    <source>
        <dbReference type="PROSITE-ProRule" id="PRU00325"/>
    </source>
</evidence>
<evidence type="ECO:0000313" key="3">
    <source>
        <dbReference type="EMBL" id="CAG00525.1"/>
    </source>
</evidence>
<dbReference type="AlphaFoldDB" id="Q4SFQ7"/>
<dbReference type="OrthoDB" id="1902038at2759"/>
<proteinExistence type="predicted"/>
<dbReference type="PANTHER" id="PTHR35385">
    <property type="entry name" value="PROTEIN B, PUTATIVE-RELATED-RELATED"/>
    <property type="match status" value="1"/>
</dbReference>
<dbReference type="EMBL" id="CAAE01014601">
    <property type="protein sequence ID" value="CAG00525.1"/>
    <property type="molecule type" value="Genomic_DNA"/>
</dbReference>
<keyword evidence="1" id="KW-0862">Zinc</keyword>
<dbReference type="KEGG" id="tng:GSTEN00018991G001"/>
<reference evidence="3" key="1">
    <citation type="journal article" date="2004" name="Nature">
        <title>Genome duplication in the teleost fish Tetraodon nigroviridis reveals the early vertebrate proto-karyotype.</title>
        <authorList>
            <person name="Jaillon O."/>
            <person name="Aury J.-M."/>
            <person name="Brunet F."/>
            <person name="Petit J.-L."/>
            <person name="Stange-Thomann N."/>
            <person name="Mauceli E."/>
            <person name="Bouneau L."/>
            <person name="Fischer C."/>
            <person name="Ozouf-Costaz C."/>
            <person name="Bernot A."/>
            <person name="Nicaud S."/>
            <person name="Jaffe D."/>
            <person name="Fisher S."/>
            <person name="Lutfalla G."/>
            <person name="Dossat C."/>
            <person name="Segurens B."/>
            <person name="Dasilva C."/>
            <person name="Salanoubat M."/>
            <person name="Levy M."/>
            <person name="Boudet N."/>
            <person name="Castellano S."/>
            <person name="Anthouard V."/>
            <person name="Jubin C."/>
            <person name="Castelli V."/>
            <person name="Katinka M."/>
            <person name="Vacherie B."/>
            <person name="Biemont C."/>
            <person name="Skalli Z."/>
            <person name="Cattolico L."/>
            <person name="Poulain J."/>
            <person name="De Berardinis V."/>
            <person name="Cruaud C."/>
            <person name="Duprat S."/>
            <person name="Brottier P."/>
            <person name="Coutanceau J.-P."/>
            <person name="Gouzy J."/>
            <person name="Parra G."/>
            <person name="Lardier G."/>
            <person name="Chapple C."/>
            <person name="McKernan K.J."/>
            <person name="McEwan P."/>
            <person name="Bosak S."/>
            <person name="Kellis M."/>
            <person name="Volff J.-N."/>
            <person name="Guigo R."/>
            <person name="Zody M.C."/>
            <person name="Mesirov J."/>
            <person name="Lindblad-Toh K."/>
            <person name="Birren B."/>
            <person name="Nusbaum C."/>
            <person name="Kahn D."/>
            <person name="Robinson-Rechavi M."/>
            <person name="Laudet V."/>
            <person name="Schachter V."/>
            <person name="Quetier F."/>
            <person name="Saurin W."/>
            <person name="Scarpelli C."/>
            <person name="Wincker P."/>
            <person name="Lander E.S."/>
            <person name="Weissenbach J."/>
            <person name="Roest Crollius H."/>
        </authorList>
    </citation>
    <scope>NUCLEOTIDE SEQUENCE [LARGE SCALE GENOMIC DNA]</scope>
</reference>
<organism evidence="3">
    <name type="scientific">Tetraodon nigroviridis</name>
    <name type="common">Spotted green pufferfish</name>
    <name type="synonym">Chelonodon nigroviridis</name>
    <dbReference type="NCBI Taxonomy" id="99883"/>
    <lineage>
        <taxon>Eukaryota</taxon>
        <taxon>Metazoa</taxon>
        <taxon>Chordata</taxon>
        <taxon>Craniata</taxon>
        <taxon>Vertebrata</taxon>
        <taxon>Euteleostomi</taxon>
        <taxon>Actinopterygii</taxon>
        <taxon>Neopterygii</taxon>
        <taxon>Teleostei</taxon>
        <taxon>Neoteleostei</taxon>
        <taxon>Acanthomorphata</taxon>
        <taxon>Eupercaria</taxon>
        <taxon>Tetraodontiformes</taxon>
        <taxon>Tetradontoidea</taxon>
        <taxon>Tetraodontidae</taxon>
        <taxon>Tetraodon</taxon>
    </lineage>
</organism>
<protein>
    <submittedName>
        <fullName evidence="3">(spotted green pufferfish) hypothetical protein</fullName>
    </submittedName>
</protein>